<dbReference type="Proteomes" id="UP000076976">
    <property type="component" value="Unassembled WGS sequence"/>
</dbReference>
<dbReference type="AlphaFoldDB" id="A0A176QE27"/>
<protein>
    <recommendedName>
        <fullName evidence="4">Antitoxin</fullName>
    </recommendedName>
</protein>
<evidence type="ECO:0000313" key="3">
    <source>
        <dbReference type="Proteomes" id="UP000076976"/>
    </source>
</evidence>
<reference evidence="2 3" key="1">
    <citation type="submission" date="2016-01" db="EMBL/GenBank/DDBJ databases">
        <title>Janibacter melonis strain CD11_4 genome sequencing and assembly.</title>
        <authorList>
            <person name="Nair G.R."/>
            <person name="Kaur G."/>
            <person name="Chander A.M."/>
            <person name="Mayilraj S."/>
        </authorList>
    </citation>
    <scope>NUCLEOTIDE SEQUENCE [LARGE SCALE GENOMIC DNA]</scope>
    <source>
        <strain evidence="2 3">CD11-4</strain>
    </source>
</reference>
<dbReference type="EMBL" id="LQZG01000002">
    <property type="protein sequence ID" value="OAB88018.1"/>
    <property type="molecule type" value="Genomic_DNA"/>
</dbReference>
<accession>A0A176QE27</accession>
<dbReference type="RefSeq" id="WP_068273955.1">
    <property type="nucleotide sequence ID" value="NZ_CAJGVE010000003.1"/>
</dbReference>
<feature type="region of interest" description="Disordered" evidence="1">
    <location>
        <begin position="1"/>
        <end position="61"/>
    </location>
</feature>
<gene>
    <name evidence="2" type="ORF">AWH69_08420</name>
</gene>
<dbReference type="STRING" id="262209.AWH69_08420"/>
<feature type="compositionally biased region" description="Basic and acidic residues" evidence="1">
    <location>
        <begin position="1"/>
        <end position="38"/>
    </location>
</feature>
<evidence type="ECO:0000313" key="2">
    <source>
        <dbReference type="EMBL" id="OAB88018.1"/>
    </source>
</evidence>
<comment type="caution">
    <text evidence="2">The sequence shown here is derived from an EMBL/GenBank/DDBJ whole genome shotgun (WGS) entry which is preliminary data.</text>
</comment>
<evidence type="ECO:0000256" key="1">
    <source>
        <dbReference type="SAM" id="MobiDB-lite"/>
    </source>
</evidence>
<evidence type="ECO:0008006" key="4">
    <source>
        <dbReference type="Google" id="ProtNLM"/>
    </source>
</evidence>
<sequence>MSIFDNAKDKAGELSEKHGDQIEEHSDTGLDKAGDFAEGKGLGADQVQQGRDAADGAIGNE</sequence>
<name>A0A176QE27_9MICO</name>
<keyword evidence="3" id="KW-1185">Reference proteome</keyword>
<organism evidence="2 3">
    <name type="scientific">Janibacter melonis</name>
    <dbReference type="NCBI Taxonomy" id="262209"/>
    <lineage>
        <taxon>Bacteria</taxon>
        <taxon>Bacillati</taxon>
        <taxon>Actinomycetota</taxon>
        <taxon>Actinomycetes</taxon>
        <taxon>Micrococcales</taxon>
        <taxon>Intrasporangiaceae</taxon>
        <taxon>Janibacter</taxon>
    </lineage>
</organism>
<dbReference type="Pfam" id="PF14013">
    <property type="entry name" value="MT0933_antitox"/>
    <property type="match status" value="1"/>
</dbReference>
<dbReference type="InterPro" id="IPR028037">
    <property type="entry name" value="Antitoxin_Rv0909/MT0933"/>
</dbReference>
<proteinExistence type="predicted"/>